<keyword evidence="2" id="KW-1133">Transmembrane helix</keyword>
<name>A0A9D1EXN8_9BACT</name>
<gene>
    <name evidence="3" type="ORF">IAC10_04200</name>
</gene>
<organism evidence="3 4">
    <name type="scientific">Candidatus Scatousia excrementigallinarum</name>
    <dbReference type="NCBI Taxonomy" id="2840935"/>
    <lineage>
        <taxon>Bacteria</taxon>
        <taxon>Candidatus Scatousia</taxon>
    </lineage>
</organism>
<evidence type="ECO:0000313" key="4">
    <source>
        <dbReference type="Proteomes" id="UP000823928"/>
    </source>
</evidence>
<comment type="caution">
    <text evidence="3">The sequence shown here is derived from an EMBL/GenBank/DDBJ whole genome shotgun (WGS) entry which is preliminary data.</text>
</comment>
<evidence type="ECO:0000256" key="1">
    <source>
        <dbReference type="SAM" id="MobiDB-lite"/>
    </source>
</evidence>
<dbReference type="Proteomes" id="UP000823928">
    <property type="component" value="Unassembled WGS sequence"/>
</dbReference>
<feature type="region of interest" description="Disordered" evidence="1">
    <location>
        <begin position="24"/>
        <end position="57"/>
    </location>
</feature>
<feature type="transmembrane region" description="Helical" evidence="2">
    <location>
        <begin position="61"/>
        <end position="80"/>
    </location>
</feature>
<protein>
    <submittedName>
        <fullName evidence="3">Uncharacterized protein</fullName>
    </submittedName>
</protein>
<keyword evidence="2" id="KW-0812">Transmembrane</keyword>
<reference evidence="3" key="2">
    <citation type="journal article" date="2021" name="PeerJ">
        <title>Extensive microbial diversity within the chicken gut microbiome revealed by metagenomics and culture.</title>
        <authorList>
            <person name="Gilroy R."/>
            <person name="Ravi A."/>
            <person name="Getino M."/>
            <person name="Pursley I."/>
            <person name="Horton D.L."/>
            <person name="Alikhan N.F."/>
            <person name="Baker D."/>
            <person name="Gharbi K."/>
            <person name="Hall N."/>
            <person name="Watson M."/>
            <person name="Adriaenssens E.M."/>
            <person name="Foster-Nyarko E."/>
            <person name="Jarju S."/>
            <person name="Secka A."/>
            <person name="Antonio M."/>
            <person name="Oren A."/>
            <person name="Chaudhuri R.R."/>
            <person name="La Ragione R."/>
            <person name="Hildebrand F."/>
            <person name="Pallen M.J."/>
        </authorList>
    </citation>
    <scope>NUCLEOTIDE SEQUENCE</scope>
    <source>
        <strain evidence="3">6276</strain>
    </source>
</reference>
<evidence type="ECO:0000313" key="3">
    <source>
        <dbReference type="EMBL" id="HIS35815.1"/>
    </source>
</evidence>
<proteinExistence type="predicted"/>
<keyword evidence="2" id="KW-0472">Membrane</keyword>
<dbReference type="AlphaFoldDB" id="A0A9D1EXN8"/>
<evidence type="ECO:0000256" key="2">
    <source>
        <dbReference type="SAM" id="Phobius"/>
    </source>
</evidence>
<reference evidence="3" key="1">
    <citation type="submission" date="2020-10" db="EMBL/GenBank/DDBJ databases">
        <authorList>
            <person name="Gilroy R."/>
        </authorList>
    </citation>
    <scope>NUCLEOTIDE SEQUENCE</scope>
    <source>
        <strain evidence="3">6276</strain>
    </source>
</reference>
<accession>A0A9D1EXN8</accession>
<dbReference type="EMBL" id="DVIU01000086">
    <property type="protein sequence ID" value="HIS35815.1"/>
    <property type="molecule type" value="Genomic_DNA"/>
</dbReference>
<sequence length="141" mass="14906">MLNPVSNLSFRGEVPASDWQKLIESEGQYTQKPSEPAKPDTFETSKQPENTEKKGSKAGKIIGGTIAGIIVAGLALYGLYKGNILKKDNNAKGFAKVGDWLAQAGDWIGTKLIDPLLGLFKGKKGADAAKKTADAAQNTAS</sequence>